<dbReference type="OrthoDB" id="543511at2759"/>
<comment type="catalytic activity">
    <reaction evidence="1 12">
        <text>L-cysteine + O2 = 3-sulfino-L-alanine + H(+)</text>
        <dbReference type="Rhea" id="RHEA:20441"/>
        <dbReference type="ChEBI" id="CHEBI:15378"/>
        <dbReference type="ChEBI" id="CHEBI:15379"/>
        <dbReference type="ChEBI" id="CHEBI:35235"/>
        <dbReference type="ChEBI" id="CHEBI:61085"/>
        <dbReference type="EC" id="1.13.11.20"/>
    </reaction>
</comment>
<dbReference type="Gene3D" id="2.60.120.10">
    <property type="entry name" value="Jelly Rolls"/>
    <property type="match status" value="1"/>
</dbReference>
<dbReference type="SUPFAM" id="SSF51182">
    <property type="entry name" value="RmlC-like cupins"/>
    <property type="match status" value="1"/>
</dbReference>
<sequence length="202" mass="22560">MATPAIPNAFQQLVEDLSTVLGPSSGINDVDTERLIALMERYVSIEDEWKNYAFSDSSRPYTRNLVDEGNGKSNLLILVWTPGKGSAIHDHGSHCIMKVLKGELTETLYDWPDQRKASGNGSAPLVPKRETRYQTNQVTYMSDELGIHRVGNPDTKEFAISLHLYTPPHVSKNGCHIFNARTGAHMHCNGVLYSKYGERVRS</sequence>
<dbReference type="EC" id="1.13.11.20" evidence="3 12"/>
<dbReference type="InterPro" id="IPR011051">
    <property type="entry name" value="RmlC_Cupin_sf"/>
</dbReference>
<dbReference type="Pfam" id="PF05995">
    <property type="entry name" value="CDO_I"/>
    <property type="match status" value="1"/>
</dbReference>
<feature type="binding site" evidence="11">
    <location>
        <position position="148"/>
    </location>
    <ligand>
        <name>Fe cation</name>
        <dbReference type="ChEBI" id="CHEBI:24875"/>
        <note>catalytic</note>
    </ligand>
</feature>
<keyword evidence="7 12" id="KW-0560">Oxidoreductase</keyword>
<feature type="binding site" evidence="11">
    <location>
        <position position="89"/>
    </location>
    <ligand>
        <name>Fe cation</name>
        <dbReference type="ChEBI" id="CHEBI:24875"/>
        <note>catalytic</note>
    </ligand>
</feature>
<dbReference type="GeneID" id="54485015"/>
<evidence type="ECO:0000256" key="8">
    <source>
        <dbReference type="ARBA" id="ARBA00023004"/>
    </source>
</evidence>
<keyword evidence="6 12" id="KW-0223">Dioxygenase</keyword>
<evidence type="ECO:0000256" key="11">
    <source>
        <dbReference type="PIRSR" id="PIRSR610300-51"/>
    </source>
</evidence>
<keyword evidence="14" id="KW-1185">Reference proteome</keyword>
<comment type="cofactor">
    <cofactor evidence="12">
        <name>Fe cation</name>
        <dbReference type="ChEBI" id="CHEBI:24875"/>
    </cofactor>
    <text evidence="12">Binds 1 Fe cation per subunit.</text>
</comment>
<dbReference type="InterPro" id="IPR014710">
    <property type="entry name" value="RmlC-like_jellyroll"/>
</dbReference>
<evidence type="ECO:0000256" key="1">
    <source>
        <dbReference type="ARBA" id="ARBA00000629"/>
    </source>
</evidence>
<evidence type="ECO:0000256" key="9">
    <source>
        <dbReference type="ARBA" id="ARBA00070673"/>
    </source>
</evidence>
<evidence type="ECO:0000256" key="6">
    <source>
        <dbReference type="ARBA" id="ARBA00022964"/>
    </source>
</evidence>
<dbReference type="CDD" id="cd10548">
    <property type="entry name" value="cupin_CDO"/>
    <property type="match status" value="1"/>
</dbReference>
<evidence type="ECO:0000256" key="4">
    <source>
        <dbReference type="ARBA" id="ARBA00022723"/>
    </source>
</evidence>
<dbReference type="AlphaFoldDB" id="A0A6A6W7G9"/>
<keyword evidence="4 11" id="KW-0479">Metal-binding</keyword>
<evidence type="ECO:0000256" key="3">
    <source>
        <dbReference type="ARBA" id="ARBA00013133"/>
    </source>
</evidence>
<comment type="similarity">
    <text evidence="2 12">Belongs to the cysteine dioxygenase family.</text>
</comment>
<evidence type="ECO:0000256" key="12">
    <source>
        <dbReference type="RuleBase" id="RU366010"/>
    </source>
</evidence>
<proteinExistence type="inferred from homology"/>
<evidence type="ECO:0000256" key="10">
    <source>
        <dbReference type="PIRSR" id="PIRSR610300-50"/>
    </source>
</evidence>
<evidence type="ECO:0000313" key="14">
    <source>
        <dbReference type="Proteomes" id="UP000799437"/>
    </source>
</evidence>
<gene>
    <name evidence="13" type="ORF">EJ05DRAFT_476141</name>
</gene>
<evidence type="ECO:0000256" key="5">
    <source>
        <dbReference type="ARBA" id="ARBA00022784"/>
    </source>
</evidence>
<dbReference type="EMBL" id="ML996572">
    <property type="protein sequence ID" value="KAF2757826.1"/>
    <property type="molecule type" value="Genomic_DNA"/>
</dbReference>
<dbReference type="GO" id="GO:0017172">
    <property type="term" value="F:cysteine dioxygenase activity"/>
    <property type="evidence" value="ECO:0007669"/>
    <property type="project" value="UniProtKB-UniRule"/>
</dbReference>
<dbReference type="Proteomes" id="UP000799437">
    <property type="component" value="Unassembled WGS sequence"/>
</dbReference>
<keyword evidence="5 10" id="KW-0883">Thioether bond</keyword>
<dbReference type="FunFam" id="2.60.120.10:FF:000189">
    <property type="entry name" value="Cysteine dioxygenase"/>
    <property type="match status" value="1"/>
</dbReference>
<keyword evidence="8 11" id="KW-0408">Iron</keyword>
<name>A0A6A6W7G9_9PEZI</name>
<dbReference type="PANTHER" id="PTHR12918:SF1">
    <property type="entry name" value="CYSTEINE DIOXYGENASE TYPE 1"/>
    <property type="match status" value="1"/>
</dbReference>
<protein>
    <recommendedName>
        <fullName evidence="9 12">Cysteine dioxygenase</fullName>
        <ecNumber evidence="3 12">1.13.11.20</ecNumber>
    </recommendedName>
</protein>
<evidence type="ECO:0000256" key="7">
    <source>
        <dbReference type="ARBA" id="ARBA00023002"/>
    </source>
</evidence>
<evidence type="ECO:0000313" key="13">
    <source>
        <dbReference type="EMBL" id="KAF2757826.1"/>
    </source>
</evidence>
<feature type="cross-link" description="3'-(S-cysteinyl)-tyrosine (Cys-Tyr)" evidence="10">
    <location>
        <begin position="95"/>
        <end position="165"/>
    </location>
</feature>
<dbReference type="GO" id="GO:0019448">
    <property type="term" value="P:L-cysteine catabolic process"/>
    <property type="evidence" value="ECO:0007669"/>
    <property type="project" value="TreeGrafter"/>
</dbReference>
<reference evidence="13" key="1">
    <citation type="journal article" date="2020" name="Stud. Mycol.">
        <title>101 Dothideomycetes genomes: a test case for predicting lifestyles and emergence of pathogens.</title>
        <authorList>
            <person name="Haridas S."/>
            <person name="Albert R."/>
            <person name="Binder M."/>
            <person name="Bloem J."/>
            <person name="Labutti K."/>
            <person name="Salamov A."/>
            <person name="Andreopoulos B."/>
            <person name="Baker S."/>
            <person name="Barry K."/>
            <person name="Bills G."/>
            <person name="Bluhm B."/>
            <person name="Cannon C."/>
            <person name="Castanera R."/>
            <person name="Culley D."/>
            <person name="Daum C."/>
            <person name="Ezra D."/>
            <person name="Gonzalez J."/>
            <person name="Henrissat B."/>
            <person name="Kuo A."/>
            <person name="Liang C."/>
            <person name="Lipzen A."/>
            <person name="Lutzoni F."/>
            <person name="Magnuson J."/>
            <person name="Mondo S."/>
            <person name="Nolan M."/>
            <person name="Ohm R."/>
            <person name="Pangilinan J."/>
            <person name="Park H.-J."/>
            <person name="Ramirez L."/>
            <person name="Alfaro M."/>
            <person name="Sun H."/>
            <person name="Tritt A."/>
            <person name="Yoshinaga Y."/>
            <person name="Zwiers L.-H."/>
            <person name="Turgeon B."/>
            <person name="Goodwin S."/>
            <person name="Spatafora J."/>
            <person name="Crous P."/>
            <person name="Grigoriev I."/>
        </authorList>
    </citation>
    <scope>NUCLEOTIDE SEQUENCE</scope>
    <source>
        <strain evidence="13">CBS 121739</strain>
    </source>
</reference>
<evidence type="ECO:0000256" key="2">
    <source>
        <dbReference type="ARBA" id="ARBA00006622"/>
    </source>
</evidence>
<dbReference type="PANTHER" id="PTHR12918">
    <property type="entry name" value="CYSTEINE DIOXYGENASE"/>
    <property type="match status" value="1"/>
</dbReference>
<organism evidence="13 14">
    <name type="scientific">Pseudovirgaria hyperparasitica</name>
    <dbReference type="NCBI Taxonomy" id="470096"/>
    <lineage>
        <taxon>Eukaryota</taxon>
        <taxon>Fungi</taxon>
        <taxon>Dikarya</taxon>
        <taxon>Ascomycota</taxon>
        <taxon>Pezizomycotina</taxon>
        <taxon>Dothideomycetes</taxon>
        <taxon>Dothideomycetes incertae sedis</taxon>
        <taxon>Acrospermales</taxon>
        <taxon>Acrospermaceae</taxon>
        <taxon>Pseudovirgaria</taxon>
    </lineage>
</organism>
<dbReference type="InterPro" id="IPR010300">
    <property type="entry name" value="CDO_1"/>
</dbReference>
<dbReference type="RefSeq" id="XP_033600277.1">
    <property type="nucleotide sequence ID" value="XM_033743961.1"/>
</dbReference>
<dbReference type="GO" id="GO:0008198">
    <property type="term" value="F:ferrous iron binding"/>
    <property type="evidence" value="ECO:0007669"/>
    <property type="project" value="TreeGrafter"/>
</dbReference>
<accession>A0A6A6W7G9</accession>
<feature type="binding site" evidence="11">
    <location>
        <position position="91"/>
    </location>
    <ligand>
        <name>Fe cation</name>
        <dbReference type="ChEBI" id="CHEBI:24875"/>
        <note>catalytic</note>
    </ligand>
</feature>